<dbReference type="RefSeq" id="WP_125943392.1">
    <property type="nucleotide sequence ID" value="NZ_PXZH01000002.1"/>
</dbReference>
<feature type="transmembrane region" description="Helical" evidence="1">
    <location>
        <begin position="66"/>
        <end position="85"/>
    </location>
</feature>
<evidence type="ECO:0000313" key="3">
    <source>
        <dbReference type="Proteomes" id="UP000277864"/>
    </source>
</evidence>
<feature type="transmembrane region" description="Helical" evidence="1">
    <location>
        <begin position="6"/>
        <end position="26"/>
    </location>
</feature>
<gene>
    <name evidence="2" type="ORF">C7P63_06740</name>
</gene>
<feature type="transmembrane region" description="Helical" evidence="1">
    <location>
        <begin position="42"/>
        <end position="60"/>
    </location>
</feature>
<keyword evidence="3" id="KW-1185">Reference proteome</keyword>
<keyword evidence="1" id="KW-1133">Transmembrane helix</keyword>
<keyword evidence="1" id="KW-0812">Transmembrane</keyword>
<keyword evidence="1" id="KW-0472">Membrane</keyword>
<dbReference type="OrthoDB" id="2299708at2"/>
<feature type="transmembrane region" description="Helical" evidence="1">
    <location>
        <begin position="97"/>
        <end position="120"/>
    </location>
</feature>
<evidence type="ECO:0000313" key="2">
    <source>
        <dbReference type="EMBL" id="RST89458.1"/>
    </source>
</evidence>
<name>A0A429Z702_9ENTE</name>
<reference evidence="2 3" key="1">
    <citation type="submission" date="2018-03" db="EMBL/GenBank/DDBJ databases">
        <authorList>
            <person name="Gulvik C.A."/>
        </authorList>
    </citation>
    <scope>NUCLEOTIDE SEQUENCE [LARGE SCALE GENOMIC DNA]</scope>
    <source>
        <strain evidence="2 3">JCM 31581</strain>
    </source>
</reference>
<organism evidence="2 3">
    <name type="scientific">Vagococcus humatus</name>
    <dbReference type="NCBI Taxonomy" id="1889241"/>
    <lineage>
        <taxon>Bacteria</taxon>
        <taxon>Bacillati</taxon>
        <taxon>Bacillota</taxon>
        <taxon>Bacilli</taxon>
        <taxon>Lactobacillales</taxon>
        <taxon>Enterococcaceae</taxon>
        <taxon>Vagococcus</taxon>
    </lineage>
</organism>
<dbReference type="EMBL" id="PXZH01000002">
    <property type="protein sequence ID" value="RST89458.1"/>
    <property type="molecule type" value="Genomic_DNA"/>
</dbReference>
<protein>
    <submittedName>
        <fullName evidence="2">DUF3397 domain-containing protein</fullName>
    </submittedName>
</protein>
<dbReference type="InterPro" id="IPR024515">
    <property type="entry name" value="DUF3397"/>
</dbReference>
<accession>A0A429Z702</accession>
<dbReference type="Pfam" id="PF11877">
    <property type="entry name" value="DUF3397"/>
    <property type="match status" value="1"/>
</dbReference>
<dbReference type="PROSITE" id="PS51257">
    <property type="entry name" value="PROKAR_LIPOPROTEIN"/>
    <property type="match status" value="1"/>
</dbReference>
<dbReference type="AlphaFoldDB" id="A0A429Z702"/>
<dbReference type="Proteomes" id="UP000277864">
    <property type="component" value="Unassembled WGS sequence"/>
</dbReference>
<evidence type="ECO:0000256" key="1">
    <source>
        <dbReference type="SAM" id="Phobius"/>
    </source>
</evidence>
<sequence length="122" mass="14452">MKSVSFILLFWYIFPAILLFACNYIVQRMSLFKKYKIKSPDIATPFLFIGLSQISTLTFSVSAIPYLVLMISLLGIIIAVSYARYYGYIQYKRYFKLFWRSVFLLVCLFYLILIVTSLFYHK</sequence>
<proteinExistence type="predicted"/>
<comment type="caution">
    <text evidence="2">The sequence shown here is derived from an EMBL/GenBank/DDBJ whole genome shotgun (WGS) entry which is preliminary data.</text>
</comment>